<dbReference type="EMBL" id="JBHULH010000003">
    <property type="protein sequence ID" value="MFD2567331.1"/>
    <property type="molecule type" value="Genomic_DNA"/>
</dbReference>
<keyword evidence="2" id="KW-1185">Reference proteome</keyword>
<proteinExistence type="predicted"/>
<dbReference type="Proteomes" id="UP001597508">
    <property type="component" value="Unassembled WGS sequence"/>
</dbReference>
<dbReference type="RefSeq" id="WP_379666039.1">
    <property type="nucleotide sequence ID" value="NZ_JBHULH010000003.1"/>
</dbReference>
<reference evidence="2" key="1">
    <citation type="journal article" date="2019" name="Int. J. Syst. Evol. Microbiol.">
        <title>The Global Catalogue of Microorganisms (GCM) 10K type strain sequencing project: providing services to taxonomists for standard genome sequencing and annotation.</title>
        <authorList>
            <consortium name="The Broad Institute Genomics Platform"/>
            <consortium name="The Broad Institute Genome Sequencing Center for Infectious Disease"/>
            <person name="Wu L."/>
            <person name="Ma J."/>
        </authorList>
    </citation>
    <scope>NUCLEOTIDE SEQUENCE [LARGE SCALE GENOMIC DNA]</scope>
    <source>
        <strain evidence="2">KCTC 52127</strain>
    </source>
</reference>
<evidence type="ECO:0008006" key="3">
    <source>
        <dbReference type="Google" id="ProtNLM"/>
    </source>
</evidence>
<name>A0ABW5LSW0_9FLAO</name>
<evidence type="ECO:0000313" key="1">
    <source>
        <dbReference type="EMBL" id="MFD2567331.1"/>
    </source>
</evidence>
<protein>
    <recommendedName>
        <fullName evidence="3">WG repeat-containing protein</fullName>
    </recommendedName>
</protein>
<comment type="caution">
    <text evidence="1">The sequence shown here is derived from an EMBL/GenBank/DDBJ whole genome shotgun (WGS) entry which is preliminary data.</text>
</comment>
<sequence>MNYKLYYKDLEIGTIVQEDQDFPNLFGTYKLSDKLKSGHNFINEYIKYSVEAYALMNKDEQKWLKLVQSEEEKFGELIESEDWKLIDQKGEVHKILIPNFGNHNEIVWRWG</sequence>
<accession>A0ABW5LSW0</accession>
<gene>
    <name evidence="1" type="ORF">ACFSRZ_08100</name>
</gene>
<evidence type="ECO:0000313" key="2">
    <source>
        <dbReference type="Proteomes" id="UP001597508"/>
    </source>
</evidence>
<organism evidence="1 2">
    <name type="scientific">Pseudotenacibaculum haliotis</name>
    <dbReference type="NCBI Taxonomy" id="1862138"/>
    <lineage>
        <taxon>Bacteria</taxon>
        <taxon>Pseudomonadati</taxon>
        <taxon>Bacteroidota</taxon>
        <taxon>Flavobacteriia</taxon>
        <taxon>Flavobacteriales</taxon>
        <taxon>Flavobacteriaceae</taxon>
        <taxon>Pseudotenacibaculum</taxon>
    </lineage>
</organism>